<dbReference type="EMBL" id="JBHTJW010000001">
    <property type="protein sequence ID" value="MFD0928651.1"/>
    <property type="molecule type" value="Genomic_DNA"/>
</dbReference>
<comment type="caution">
    <text evidence="2">The sequence shown here is derived from an EMBL/GenBank/DDBJ whole genome shotgun (WGS) entry which is preliminary data.</text>
</comment>
<dbReference type="InterPro" id="IPR005819">
    <property type="entry name" value="H1/H5"/>
</dbReference>
<protein>
    <submittedName>
        <fullName evidence="2">Uncharacterized protein</fullName>
    </submittedName>
</protein>
<dbReference type="PRINTS" id="PR00624">
    <property type="entry name" value="HISTONEH5"/>
</dbReference>
<feature type="compositionally biased region" description="Polar residues" evidence="1">
    <location>
        <begin position="1"/>
        <end position="10"/>
    </location>
</feature>
<name>A0ABW3GDK1_9PROT</name>
<evidence type="ECO:0000256" key="1">
    <source>
        <dbReference type="SAM" id="MobiDB-lite"/>
    </source>
</evidence>
<evidence type="ECO:0000313" key="2">
    <source>
        <dbReference type="EMBL" id="MFD0928651.1"/>
    </source>
</evidence>
<accession>A0ABW3GDK1</accession>
<feature type="compositionally biased region" description="Low complexity" evidence="1">
    <location>
        <begin position="14"/>
        <end position="61"/>
    </location>
</feature>
<sequence>MASKPNNKPLIQNKPATTPAKPAATAKAPVANKTAAKPVAPVAAKPAAKPVLKTAAAPKKASGTPAIKVVNKVATAPEKDKADKDKPKTNKVKMERDSFTMPKEEYAQIATLKKRLEALDKPVKKSELLRAGLKLLSAMDDAALKATLASIPVIKTGRPKK</sequence>
<gene>
    <name evidence="2" type="ORF">ACFQ1T_02545</name>
</gene>
<evidence type="ECO:0000313" key="3">
    <source>
        <dbReference type="Proteomes" id="UP001597106"/>
    </source>
</evidence>
<dbReference type="Proteomes" id="UP001597106">
    <property type="component" value="Unassembled WGS sequence"/>
</dbReference>
<proteinExistence type="predicted"/>
<reference evidence="3" key="1">
    <citation type="journal article" date="2019" name="Int. J. Syst. Evol. Microbiol.">
        <title>The Global Catalogue of Microorganisms (GCM) 10K type strain sequencing project: providing services to taxonomists for standard genome sequencing and annotation.</title>
        <authorList>
            <consortium name="The Broad Institute Genomics Platform"/>
            <consortium name="The Broad Institute Genome Sequencing Center for Infectious Disease"/>
            <person name="Wu L."/>
            <person name="Ma J."/>
        </authorList>
    </citation>
    <scope>NUCLEOTIDE SEQUENCE [LARGE SCALE GENOMIC DNA]</scope>
    <source>
        <strain evidence="3">CCUG 59685</strain>
    </source>
</reference>
<organism evidence="2 3">
    <name type="scientific">Methylophilus glucosoxydans</name>
    <dbReference type="NCBI Taxonomy" id="752553"/>
    <lineage>
        <taxon>Bacteria</taxon>
        <taxon>Pseudomonadati</taxon>
        <taxon>Pseudomonadota</taxon>
        <taxon>Betaproteobacteria</taxon>
        <taxon>Nitrosomonadales</taxon>
        <taxon>Methylophilaceae</taxon>
        <taxon>Methylophilus</taxon>
    </lineage>
</organism>
<feature type="compositionally biased region" description="Basic and acidic residues" evidence="1">
    <location>
        <begin position="77"/>
        <end position="98"/>
    </location>
</feature>
<feature type="region of interest" description="Disordered" evidence="1">
    <location>
        <begin position="1"/>
        <end position="98"/>
    </location>
</feature>
<keyword evidence="3" id="KW-1185">Reference proteome</keyword>
<dbReference type="RefSeq" id="WP_275356775.1">
    <property type="nucleotide sequence ID" value="NZ_JBHTJW010000001.1"/>
</dbReference>